<dbReference type="GeneID" id="72064259"/>
<sequence length="115" mass="13469">MFCIGRAAQRLDSSGPHMSFSRHMQLESDPMPSPTLELLRVVCPQRHQPTDDEIRYDTIRTVYSPRLGIEMRATPPVMTAEHTQRWLKMHIGRHWMSQRSRFAAAALQLRRLDDR</sequence>
<gene>
    <name evidence="1" type="ORF">JDV02_002298</name>
</gene>
<evidence type="ECO:0000313" key="2">
    <source>
        <dbReference type="Proteomes" id="UP000829364"/>
    </source>
</evidence>
<proteinExistence type="predicted"/>
<accession>A0A9Q8V7K4</accession>
<dbReference type="KEGG" id="ptkz:JDV02_002298"/>
<organism evidence="1 2">
    <name type="scientific">Purpureocillium takamizusanense</name>
    <dbReference type="NCBI Taxonomy" id="2060973"/>
    <lineage>
        <taxon>Eukaryota</taxon>
        <taxon>Fungi</taxon>
        <taxon>Dikarya</taxon>
        <taxon>Ascomycota</taxon>
        <taxon>Pezizomycotina</taxon>
        <taxon>Sordariomycetes</taxon>
        <taxon>Hypocreomycetidae</taxon>
        <taxon>Hypocreales</taxon>
        <taxon>Ophiocordycipitaceae</taxon>
        <taxon>Purpureocillium</taxon>
    </lineage>
</organism>
<reference evidence="1" key="1">
    <citation type="submission" date="2021-11" db="EMBL/GenBank/DDBJ databases">
        <title>Purpureocillium_takamizusanense_genome.</title>
        <authorList>
            <person name="Nguyen N.-H."/>
        </authorList>
    </citation>
    <scope>NUCLEOTIDE SEQUENCE</scope>
    <source>
        <strain evidence="1">PT3</strain>
    </source>
</reference>
<dbReference type="EMBL" id="CP086355">
    <property type="protein sequence ID" value="UNI15798.1"/>
    <property type="molecule type" value="Genomic_DNA"/>
</dbReference>
<name>A0A9Q8V7K4_9HYPO</name>
<dbReference type="AlphaFoldDB" id="A0A9Q8V7K4"/>
<protein>
    <submittedName>
        <fullName evidence="1">Uncharacterized protein</fullName>
    </submittedName>
</protein>
<dbReference type="Proteomes" id="UP000829364">
    <property type="component" value="Chromosome 2"/>
</dbReference>
<evidence type="ECO:0000313" key="1">
    <source>
        <dbReference type="EMBL" id="UNI15798.1"/>
    </source>
</evidence>
<keyword evidence="2" id="KW-1185">Reference proteome</keyword>
<dbReference type="RefSeq" id="XP_047839279.1">
    <property type="nucleotide sequence ID" value="XM_047983309.1"/>
</dbReference>